<protein>
    <submittedName>
        <fullName evidence="2">Uncharacterized protein</fullName>
    </submittedName>
</protein>
<evidence type="ECO:0000256" key="1">
    <source>
        <dbReference type="SAM" id="MobiDB-lite"/>
    </source>
</evidence>
<feature type="compositionally biased region" description="Basic and acidic residues" evidence="1">
    <location>
        <begin position="28"/>
        <end position="37"/>
    </location>
</feature>
<dbReference type="Proteomes" id="UP001305702">
    <property type="component" value="Chromosome"/>
</dbReference>
<evidence type="ECO:0000313" key="3">
    <source>
        <dbReference type="Proteomes" id="UP001305702"/>
    </source>
</evidence>
<dbReference type="EMBL" id="CP130318">
    <property type="protein sequence ID" value="WNQ14049.1"/>
    <property type="molecule type" value="Genomic_DNA"/>
</dbReference>
<name>A0AA96LH70_9BACL</name>
<keyword evidence="3" id="KW-1185">Reference proteome</keyword>
<organism evidence="2 3">
    <name type="scientific">Paenibacillus aurantius</name>
    <dbReference type="NCBI Taxonomy" id="2918900"/>
    <lineage>
        <taxon>Bacteria</taxon>
        <taxon>Bacillati</taxon>
        <taxon>Bacillota</taxon>
        <taxon>Bacilli</taxon>
        <taxon>Bacillales</taxon>
        <taxon>Paenibacillaceae</taxon>
        <taxon>Paenibacillus</taxon>
    </lineage>
</organism>
<dbReference type="KEGG" id="paun:MJA45_13825"/>
<dbReference type="AlphaFoldDB" id="A0AA96LH70"/>
<accession>A0AA96LH70</accession>
<dbReference type="RefSeq" id="WP_315607831.1">
    <property type="nucleotide sequence ID" value="NZ_CP130318.1"/>
</dbReference>
<reference evidence="2 3" key="1">
    <citation type="submission" date="2022-02" db="EMBL/GenBank/DDBJ databases">
        <title>Paenibacillus sp. MBLB1776 Whole Genome Shotgun Sequencing.</title>
        <authorList>
            <person name="Hwang C.Y."/>
            <person name="Cho E.-S."/>
            <person name="Seo M.-J."/>
        </authorList>
    </citation>
    <scope>NUCLEOTIDE SEQUENCE [LARGE SCALE GENOMIC DNA]</scope>
    <source>
        <strain evidence="2 3">MBLB1776</strain>
    </source>
</reference>
<evidence type="ECO:0000313" key="2">
    <source>
        <dbReference type="EMBL" id="WNQ14049.1"/>
    </source>
</evidence>
<feature type="region of interest" description="Disordered" evidence="1">
    <location>
        <begin position="28"/>
        <end position="48"/>
    </location>
</feature>
<sequence>MNSREARGPQLKKSEVLRMLEEQIAMEKKSLKEKGSEQEATPALEKSLSSYETVANSRQSTYPVGNAEELDEYLMDQDRKTIPYSLIKADVKVATSPKKEEK</sequence>
<gene>
    <name evidence="2" type="ORF">MJA45_13825</name>
</gene>
<proteinExistence type="predicted"/>